<evidence type="ECO:0000256" key="2">
    <source>
        <dbReference type="PROSITE-ProRule" id="PRU00497"/>
    </source>
</evidence>
<accession>A0A834HT02</accession>
<evidence type="ECO:0000256" key="3">
    <source>
        <dbReference type="SAM" id="SignalP"/>
    </source>
</evidence>
<dbReference type="InterPro" id="IPR000618">
    <property type="entry name" value="Insect_cuticle"/>
</dbReference>
<dbReference type="Pfam" id="PF00379">
    <property type="entry name" value="Chitin_bind_4"/>
    <property type="match status" value="1"/>
</dbReference>
<dbReference type="GO" id="GO:0005615">
    <property type="term" value="C:extracellular space"/>
    <property type="evidence" value="ECO:0007669"/>
    <property type="project" value="TreeGrafter"/>
</dbReference>
<dbReference type="AlphaFoldDB" id="A0A834HT02"/>
<keyword evidence="1 2" id="KW-0193">Cuticle</keyword>
<feature type="signal peptide" evidence="3">
    <location>
        <begin position="1"/>
        <end position="26"/>
    </location>
</feature>
<dbReference type="PROSITE" id="PS51155">
    <property type="entry name" value="CHIT_BIND_RR_2"/>
    <property type="match status" value="1"/>
</dbReference>
<dbReference type="PANTHER" id="PTHR12236:SF86">
    <property type="entry name" value="CCP84AC-RELATED"/>
    <property type="match status" value="1"/>
</dbReference>
<name>A0A834HT02_RHYFE</name>
<feature type="chain" id="PRO_5032376973" evidence="3">
    <location>
        <begin position="27"/>
        <end position="104"/>
    </location>
</feature>
<organism evidence="4 5">
    <name type="scientific">Rhynchophorus ferrugineus</name>
    <name type="common">Red palm weevil</name>
    <name type="synonym">Curculio ferrugineus</name>
    <dbReference type="NCBI Taxonomy" id="354439"/>
    <lineage>
        <taxon>Eukaryota</taxon>
        <taxon>Metazoa</taxon>
        <taxon>Ecdysozoa</taxon>
        <taxon>Arthropoda</taxon>
        <taxon>Hexapoda</taxon>
        <taxon>Insecta</taxon>
        <taxon>Pterygota</taxon>
        <taxon>Neoptera</taxon>
        <taxon>Endopterygota</taxon>
        <taxon>Coleoptera</taxon>
        <taxon>Polyphaga</taxon>
        <taxon>Cucujiformia</taxon>
        <taxon>Curculionidae</taxon>
        <taxon>Dryophthorinae</taxon>
        <taxon>Rhynchophorus</taxon>
    </lineage>
</organism>
<keyword evidence="3" id="KW-0732">Signal</keyword>
<reference evidence="4" key="1">
    <citation type="submission" date="2020-08" db="EMBL/GenBank/DDBJ databases">
        <title>Genome sequencing and assembly of the red palm weevil Rhynchophorus ferrugineus.</title>
        <authorList>
            <person name="Dias G.B."/>
            <person name="Bergman C.M."/>
            <person name="Manee M."/>
        </authorList>
    </citation>
    <scope>NUCLEOTIDE SEQUENCE</scope>
    <source>
        <strain evidence="4">AA-2017</strain>
        <tissue evidence="4">Whole larva</tissue>
    </source>
</reference>
<gene>
    <name evidence="4" type="ORF">GWI33_000643</name>
</gene>
<dbReference type="PANTHER" id="PTHR12236">
    <property type="entry name" value="STRUCTURAL CONTITUENT OF CUTICLE"/>
    <property type="match status" value="1"/>
</dbReference>
<keyword evidence="5" id="KW-1185">Reference proteome</keyword>
<sequence length="104" mass="12096">MCYRNFIKRLLIVVVMIPVTIYSSCSSINKGYYSFEYSIDTNDIVSHHSEEGHEDFAKGYYSFVQPDGRIRSVHYQVDGHKGFRVFVKYRSLTSMSSAQDYLTN</sequence>
<evidence type="ECO:0000313" key="5">
    <source>
        <dbReference type="Proteomes" id="UP000625711"/>
    </source>
</evidence>
<dbReference type="GO" id="GO:0031012">
    <property type="term" value="C:extracellular matrix"/>
    <property type="evidence" value="ECO:0007669"/>
    <property type="project" value="TreeGrafter"/>
</dbReference>
<proteinExistence type="predicted"/>
<evidence type="ECO:0000256" key="1">
    <source>
        <dbReference type="ARBA" id="ARBA00022460"/>
    </source>
</evidence>
<dbReference type="Proteomes" id="UP000625711">
    <property type="component" value="Unassembled WGS sequence"/>
</dbReference>
<dbReference type="EMBL" id="JAACXV010018329">
    <property type="protein sequence ID" value="KAF7264100.1"/>
    <property type="molecule type" value="Genomic_DNA"/>
</dbReference>
<protein>
    <submittedName>
        <fullName evidence="4">Uncharacterized protein</fullName>
    </submittedName>
</protein>
<evidence type="ECO:0000313" key="4">
    <source>
        <dbReference type="EMBL" id="KAF7264100.1"/>
    </source>
</evidence>
<dbReference type="OrthoDB" id="6510765at2759"/>
<dbReference type="GO" id="GO:0042302">
    <property type="term" value="F:structural constituent of cuticle"/>
    <property type="evidence" value="ECO:0007669"/>
    <property type="project" value="UniProtKB-UniRule"/>
</dbReference>
<dbReference type="InterPro" id="IPR051217">
    <property type="entry name" value="Insect_Cuticle_Struc_Prot"/>
</dbReference>
<comment type="caution">
    <text evidence="4">The sequence shown here is derived from an EMBL/GenBank/DDBJ whole genome shotgun (WGS) entry which is preliminary data.</text>
</comment>